<protein>
    <submittedName>
        <fullName evidence="1">Uncharacterized protein</fullName>
    </submittedName>
</protein>
<accession>A0ACC1Q4X7</accession>
<evidence type="ECO:0000313" key="1">
    <source>
        <dbReference type="EMBL" id="KAJ3008216.1"/>
    </source>
</evidence>
<gene>
    <name evidence="1" type="ORF">NUW54_g3238</name>
</gene>
<name>A0ACC1Q4X7_9APHY</name>
<reference evidence="1" key="1">
    <citation type="submission" date="2022-08" db="EMBL/GenBank/DDBJ databases">
        <title>Genome Sequence of Pycnoporus sanguineus.</title>
        <authorList>
            <person name="Buettner E."/>
        </authorList>
    </citation>
    <scope>NUCLEOTIDE SEQUENCE</scope>
    <source>
        <strain evidence="1">CG-C14</strain>
    </source>
</reference>
<organism evidence="1 2">
    <name type="scientific">Trametes sanguinea</name>
    <dbReference type="NCBI Taxonomy" id="158606"/>
    <lineage>
        <taxon>Eukaryota</taxon>
        <taxon>Fungi</taxon>
        <taxon>Dikarya</taxon>
        <taxon>Basidiomycota</taxon>
        <taxon>Agaricomycotina</taxon>
        <taxon>Agaricomycetes</taxon>
        <taxon>Polyporales</taxon>
        <taxon>Polyporaceae</taxon>
        <taxon>Trametes</taxon>
    </lineage>
</organism>
<keyword evidence="2" id="KW-1185">Reference proteome</keyword>
<sequence>MRTQAAASTARCSSTKPARHILAAVPLTACLESRAQSASWPKLCARSALSQIHAGADGRRSSISSGTSRAPSDYKLTYSPSSSDELFTSYTDADHAGCPDTGRSTSGYVIKMGTGAISWSSRLQSIVALSTTEAEFVAAVSAGQEVLWLRNLLTEFGFDVSAASRLRIDNLSALSVAKNPEHHGRMKHLDLRFYWLRDEVAKGRIAIEHLRTSDMPADILTKSLAKPKVLEMVKMLGLGT</sequence>
<evidence type="ECO:0000313" key="2">
    <source>
        <dbReference type="Proteomes" id="UP001144978"/>
    </source>
</evidence>
<dbReference type="Proteomes" id="UP001144978">
    <property type="component" value="Unassembled WGS sequence"/>
</dbReference>
<comment type="caution">
    <text evidence="1">The sequence shown here is derived from an EMBL/GenBank/DDBJ whole genome shotgun (WGS) entry which is preliminary data.</text>
</comment>
<dbReference type="EMBL" id="JANSHE010000665">
    <property type="protein sequence ID" value="KAJ3008216.1"/>
    <property type="molecule type" value="Genomic_DNA"/>
</dbReference>
<proteinExistence type="predicted"/>